<reference evidence="4" key="1">
    <citation type="journal article" date="2019" name="Int. J. Syst. Evol. Microbiol.">
        <title>The Global Catalogue of Microorganisms (GCM) 10K type strain sequencing project: providing services to taxonomists for standard genome sequencing and annotation.</title>
        <authorList>
            <consortium name="The Broad Institute Genomics Platform"/>
            <consortium name="The Broad Institute Genome Sequencing Center for Infectious Disease"/>
            <person name="Wu L."/>
            <person name="Ma J."/>
        </authorList>
    </citation>
    <scope>NUCLEOTIDE SEQUENCE [LARGE SCALE GENOMIC DNA]</scope>
    <source>
        <strain evidence="4">JCM 16902</strain>
    </source>
</reference>
<comment type="caution">
    <text evidence="3">The sequence shown here is derived from an EMBL/GenBank/DDBJ whole genome shotgun (WGS) entry which is preliminary data.</text>
</comment>
<dbReference type="EMBL" id="BAAAZO010000010">
    <property type="protein sequence ID" value="GAA3627249.1"/>
    <property type="molecule type" value="Genomic_DNA"/>
</dbReference>
<evidence type="ECO:0000313" key="4">
    <source>
        <dbReference type="Proteomes" id="UP001501074"/>
    </source>
</evidence>
<dbReference type="SUPFAM" id="SSF54373">
    <property type="entry name" value="FAD-linked reductases, C-terminal domain"/>
    <property type="match status" value="1"/>
</dbReference>
<gene>
    <name evidence="3" type="ORF">GCM10022223_50680</name>
</gene>
<dbReference type="Gene3D" id="3.30.9.10">
    <property type="entry name" value="D-Amino Acid Oxidase, subunit A, domain 2"/>
    <property type="match status" value="1"/>
</dbReference>
<dbReference type="Gene3D" id="3.50.50.60">
    <property type="entry name" value="FAD/NAD(P)-binding domain"/>
    <property type="match status" value="1"/>
</dbReference>
<evidence type="ECO:0000313" key="3">
    <source>
        <dbReference type="EMBL" id="GAA3627249.1"/>
    </source>
</evidence>
<evidence type="ECO:0000256" key="1">
    <source>
        <dbReference type="ARBA" id="ARBA00023002"/>
    </source>
</evidence>
<dbReference type="PANTHER" id="PTHR13847">
    <property type="entry name" value="SARCOSINE DEHYDROGENASE-RELATED"/>
    <property type="match status" value="1"/>
</dbReference>
<keyword evidence="1" id="KW-0560">Oxidoreductase</keyword>
<sequence>MIGAGIVGAAIARSLGRAGHEVIVLDRGPTAGGTSASGEGNLLVSDKGPGAELELMQRSLKLWRELDGQLRDELPAGFPSLELDHKGGLVVATTDPGAMALREFAALQRTAGVVAQEVGEQQVHELEPDLTRDYTAAVFYPGDAQVQPVVATESLLASARRRGVQVRQGVEVTGPIMTAGRLAGVQTSGGPVHGDAVVLAAGPWSGGLSAGLGAPLPVRPRRGTVLVTTRMPQRIRRKVYDADYVGAVGSGAADLQVSSVVESTAAGTVLIGSSRERKGFDERIEARVVAAMAAKALLLFPFLKDVPVMRAYGGFRPFVPDHLPVIGPDPRLAGLWHATGHEGAGIGLSLATAEILTDLIAGTGNDKNPFRVDRDTLAPYLEEVA</sequence>
<dbReference type="Pfam" id="PF01266">
    <property type="entry name" value="DAO"/>
    <property type="match status" value="1"/>
</dbReference>
<dbReference type="InterPro" id="IPR006076">
    <property type="entry name" value="FAD-dep_OxRdtase"/>
</dbReference>
<keyword evidence="4" id="KW-1185">Reference proteome</keyword>
<organism evidence="3 4">
    <name type="scientific">Kineosporia mesophila</name>
    <dbReference type="NCBI Taxonomy" id="566012"/>
    <lineage>
        <taxon>Bacteria</taxon>
        <taxon>Bacillati</taxon>
        <taxon>Actinomycetota</taxon>
        <taxon>Actinomycetes</taxon>
        <taxon>Kineosporiales</taxon>
        <taxon>Kineosporiaceae</taxon>
        <taxon>Kineosporia</taxon>
    </lineage>
</organism>
<dbReference type="SUPFAM" id="SSF51905">
    <property type="entry name" value="FAD/NAD(P)-binding domain"/>
    <property type="match status" value="1"/>
</dbReference>
<protein>
    <submittedName>
        <fullName evidence="3">FAD-dependent oxidoreductase</fullName>
    </submittedName>
</protein>
<dbReference type="PANTHER" id="PTHR13847:SF287">
    <property type="entry name" value="FAD-DEPENDENT OXIDOREDUCTASE DOMAIN-CONTAINING PROTEIN 1"/>
    <property type="match status" value="1"/>
</dbReference>
<dbReference type="Proteomes" id="UP001501074">
    <property type="component" value="Unassembled WGS sequence"/>
</dbReference>
<proteinExistence type="predicted"/>
<accession>A0ABP7A8X0</accession>
<feature type="domain" description="FAD dependent oxidoreductase" evidence="2">
    <location>
        <begin position="2"/>
        <end position="359"/>
    </location>
</feature>
<dbReference type="InterPro" id="IPR036188">
    <property type="entry name" value="FAD/NAD-bd_sf"/>
</dbReference>
<name>A0ABP7A8X0_9ACTN</name>
<evidence type="ECO:0000259" key="2">
    <source>
        <dbReference type="Pfam" id="PF01266"/>
    </source>
</evidence>